<reference evidence="2" key="1">
    <citation type="submission" date="2023-06" db="EMBL/GenBank/DDBJ databases">
        <title>Survivors Of The Sea: Transcriptome response of Skeletonema marinoi to long-term dormancy.</title>
        <authorList>
            <person name="Pinder M.I.M."/>
            <person name="Kourtchenko O."/>
            <person name="Robertson E.K."/>
            <person name="Larsson T."/>
            <person name="Maumus F."/>
            <person name="Osuna-Cruz C.M."/>
            <person name="Vancaester E."/>
            <person name="Stenow R."/>
            <person name="Vandepoele K."/>
            <person name="Ploug H."/>
            <person name="Bruchert V."/>
            <person name="Godhe A."/>
            <person name="Topel M."/>
        </authorList>
    </citation>
    <scope>NUCLEOTIDE SEQUENCE</scope>
    <source>
        <strain evidence="2">R05AC</strain>
    </source>
</reference>
<dbReference type="Proteomes" id="UP001224775">
    <property type="component" value="Unassembled WGS sequence"/>
</dbReference>
<organism evidence="2 3">
    <name type="scientific">Skeletonema marinoi</name>
    <dbReference type="NCBI Taxonomy" id="267567"/>
    <lineage>
        <taxon>Eukaryota</taxon>
        <taxon>Sar</taxon>
        <taxon>Stramenopiles</taxon>
        <taxon>Ochrophyta</taxon>
        <taxon>Bacillariophyta</taxon>
        <taxon>Coscinodiscophyceae</taxon>
        <taxon>Thalassiosirophycidae</taxon>
        <taxon>Thalassiosirales</taxon>
        <taxon>Skeletonemataceae</taxon>
        <taxon>Skeletonema</taxon>
        <taxon>Skeletonema marinoi-dohrnii complex</taxon>
    </lineage>
</organism>
<evidence type="ECO:0000313" key="3">
    <source>
        <dbReference type="Proteomes" id="UP001224775"/>
    </source>
</evidence>
<evidence type="ECO:0000313" key="2">
    <source>
        <dbReference type="EMBL" id="KAK1735786.1"/>
    </source>
</evidence>
<feature type="compositionally biased region" description="Basic residues" evidence="1">
    <location>
        <begin position="1"/>
        <end position="11"/>
    </location>
</feature>
<gene>
    <name evidence="2" type="ORF">QTG54_013492</name>
</gene>
<feature type="region of interest" description="Disordered" evidence="1">
    <location>
        <begin position="1"/>
        <end position="81"/>
    </location>
</feature>
<sequence length="347" mass="37887">MISRRQKKQRQPQKQQDPPSSSLPPPELAAFSLAAAIQEARTSVPQQQQRSSNNNSRGLPFFNKLSSSSSPLKKKNPSQASLATNTSFATANDNFRTSSEQNITPSAVSYFVDSSDEETQESLTFGNDPLSVLSRNQDVKPTEISFFENNHPEETTTIIMANKNKKSGKIAPMTTAAPTAAVVDPTPVPEATPTLTTTTTEVIVEKKDTEEPHFDIAQNIYGCTKDIWAWGKTIPVLSNVLDLTEGATAKVLDITIHMDLPSIDQNVVVPHAKKLDDVVITPAICAVWGIVCPAVEKGEEMIVKPVMREVVPRILGPLGLLEKKIEEEEENVIDRSPNPEVVPVALN</sequence>
<evidence type="ECO:0000256" key="1">
    <source>
        <dbReference type="SAM" id="MobiDB-lite"/>
    </source>
</evidence>
<accession>A0AAD8XXN1</accession>
<protein>
    <submittedName>
        <fullName evidence="2">Uncharacterized protein</fullName>
    </submittedName>
</protein>
<name>A0AAD8XXN1_9STRA</name>
<dbReference type="AlphaFoldDB" id="A0AAD8XXN1"/>
<feature type="compositionally biased region" description="Low complexity" evidence="1">
    <location>
        <begin position="46"/>
        <end position="71"/>
    </location>
</feature>
<proteinExistence type="predicted"/>
<keyword evidence="3" id="KW-1185">Reference proteome</keyword>
<comment type="caution">
    <text evidence="2">The sequence shown here is derived from an EMBL/GenBank/DDBJ whole genome shotgun (WGS) entry which is preliminary data.</text>
</comment>
<dbReference type="EMBL" id="JATAAI010000032">
    <property type="protein sequence ID" value="KAK1735786.1"/>
    <property type="molecule type" value="Genomic_DNA"/>
</dbReference>